<sequence>MVKRLFAGTLTLVVLALAVIVISVLRFDISREELAGKYATGASQFVTLPGGGSMHVRDEGNREGPALLLVHGSNASLHTWEPWVASLGDTYRIVSMDLPGHGLTGRIPGDDYSREGMTQSVHELTEILGIDRFAIAGNSMGGGVAALYALEHPAQVSALILVDAAGVPVPRNDDEVPLAFRIARMPVISNVMRYVLPRSLVEEGVRKVFVDQSKVTDEMVARYFDLSLHEGNRDATRIRFASYAGRDEEAFAARLGGIEMPTLVLWGDKDGLIPVSAAHEFKARIPQAELAIFENVGHVPMEEVPEESAAVVRDFLGRALAETSPSAGGMAAAGVMAEE</sequence>
<dbReference type="PANTHER" id="PTHR43798:SF5">
    <property type="entry name" value="MONOACYLGLYCEROL LIPASE ABHD6"/>
    <property type="match status" value="1"/>
</dbReference>
<reference evidence="2 3" key="1">
    <citation type="journal article" date="2011" name="Stand. Genomic Sci.">
        <title>Complete genome sequence of Parvibaculum lavamentivorans type strain (DS-1(T)).</title>
        <authorList>
            <person name="Schleheck D."/>
            <person name="Weiss M."/>
            <person name="Pitluck S."/>
            <person name="Bruce D."/>
            <person name="Land M.L."/>
            <person name="Han S."/>
            <person name="Saunders E."/>
            <person name="Tapia R."/>
            <person name="Detter C."/>
            <person name="Brettin T."/>
            <person name="Han J."/>
            <person name="Woyke T."/>
            <person name="Goodwin L."/>
            <person name="Pennacchio L."/>
            <person name="Nolan M."/>
            <person name="Cook A.M."/>
            <person name="Kjelleberg S."/>
            <person name="Thomas T."/>
        </authorList>
    </citation>
    <scope>NUCLEOTIDE SEQUENCE [LARGE SCALE GENOMIC DNA]</scope>
    <source>
        <strain evidence="3">DS-1 / DSM 13023 / NCIMB 13966</strain>
    </source>
</reference>
<dbReference type="KEGG" id="pla:Plav_1353"/>
<dbReference type="eggNOG" id="COG2267">
    <property type="taxonomic scope" value="Bacteria"/>
</dbReference>
<dbReference type="InterPro" id="IPR000073">
    <property type="entry name" value="AB_hydrolase_1"/>
</dbReference>
<proteinExistence type="predicted"/>
<keyword evidence="3" id="KW-1185">Reference proteome</keyword>
<dbReference type="GO" id="GO:0047372">
    <property type="term" value="F:monoacylglycerol lipase activity"/>
    <property type="evidence" value="ECO:0007669"/>
    <property type="project" value="TreeGrafter"/>
</dbReference>
<dbReference type="Pfam" id="PF00561">
    <property type="entry name" value="Abhydrolase_1"/>
    <property type="match status" value="1"/>
</dbReference>
<feature type="domain" description="AB hydrolase-1" evidence="1">
    <location>
        <begin position="65"/>
        <end position="303"/>
    </location>
</feature>
<dbReference type="EMBL" id="CP000774">
    <property type="protein sequence ID" value="ABS62973.1"/>
    <property type="molecule type" value="Genomic_DNA"/>
</dbReference>
<evidence type="ECO:0000313" key="2">
    <source>
        <dbReference type="EMBL" id="ABS62973.1"/>
    </source>
</evidence>
<evidence type="ECO:0000259" key="1">
    <source>
        <dbReference type="Pfam" id="PF00561"/>
    </source>
</evidence>
<dbReference type="SUPFAM" id="SSF53474">
    <property type="entry name" value="alpha/beta-Hydrolases"/>
    <property type="match status" value="1"/>
</dbReference>
<dbReference type="InterPro" id="IPR029058">
    <property type="entry name" value="AB_hydrolase_fold"/>
</dbReference>
<organism evidence="2 3">
    <name type="scientific">Parvibaculum lavamentivorans (strain DS-1 / DSM 13023 / NCIMB 13966)</name>
    <dbReference type="NCBI Taxonomy" id="402881"/>
    <lineage>
        <taxon>Bacteria</taxon>
        <taxon>Pseudomonadati</taxon>
        <taxon>Pseudomonadota</taxon>
        <taxon>Alphaproteobacteria</taxon>
        <taxon>Hyphomicrobiales</taxon>
        <taxon>Parvibaculaceae</taxon>
        <taxon>Parvibaculum</taxon>
    </lineage>
</organism>
<dbReference type="GO" id="GO:0046464">
    <property type="term" value="P:acylglycerol catabolic process"/>
    <property type="evidence" value="ECO:0007669"/>
    <property type="project" value="TreeGrafter"/>
</dbReference>
<dbReference type="STRING" id="402881.Plav_1353"/>
<name>A7HSU0_PARL1</name>
<dbReference type="Proteomes" id="UP000006377">
    <property type="component" value="Chromosome"/>
</dbReference>
<dbReference type="InterPro" id="IPR050266">
    <property type="entry name" value="AB_hydrolase_sf"/>
</dbReference>
<dbReference type="PRINTS" id="PR00111">
    <property type="entry name" value="ABHYDROLASE"/>
</dbReference>
<accession>A7HSU0</accession>
<protein>
    <submittedName>
        <fullName evidence="2">Alpha/beta hydrolase fold</fullName>
    </submittedName>
</protein>
<dbReference type="OrthoDB" id="9799612at2"/>
<keyword evidence="2" id="KW-0378">Hydrolase</keyword>
<gene>
    <name evidence="2" type="ordered locus">Plav_1353</name>
</gene>
<dbReference type="Gene3D" id="3.40.50.1820">
    <property type="entry name" value="alpha/beta hydrolase"/>
    <property type="match status" value="1"/>
</dbReference>
<dbReference type="HOGENOM" id="CLU_020336_13_2_5"/>
<evidence type="ECO:0000313" key="3">
    <source>
        <dbReference type="Proteomes" id="UP000006377"/>
    </source>
</evidence>
<dbReference type="AlphaFoldDB" id="A7HSU0"/>
<dbReference type="GO" id="GO:0016020">
    <property type="term" value="C:membrane"/>
    <property type="evidence" value="ECO:0007669"/>
    <property type="project" value="TreeGrafter"/>
</dbReference>
<dbReference type="PANTHER" id="PTHR43798">
    <property type="entry name" value="MONOACYLGLYCEROL LIPASE"/>
    <property type="match status" value="1"/>
</dbReference>
<dbReference type="RefSeq" id="WP_012110247.1">
    <property type="nucleotide sequence ID" value="NC_009719.1"/>
</dbReference>